<accession>A0AB37IC04</accession>
<dbReference type="EMBL" id="LESJ01000009">
    <property type="protein sequence ID" value="RBT66428.1"/>
    <property type="molecule type" value="Genomic_DNA"/>
</dbReference>
<organism evidence="1 2">
    <name type="scientific">Enterococcus hirae</name>
    <dbReference type="NCBI Taxonomy" id="1354"/>
    <lineage>
        <taxon>Bacteria</taxon>
        <taxon>Bacillati</taxon>
        <taxon>Bacillota</taxon>
        <taxon>Bacilli</taxon>
        <taxon>Lactobacillales</taxon>
        <taxon>Enterococcaceae</taxon>
        <taxon>Enterococcus</taxon>
    </lineage>
</organism>
<sequence>MMEPGTERELDYTERLFKKMPGWAVTATLFIGRMLIRVGRAGKKLWNKRKENQQRAFLTQLCEGKNGSEIEKIIKADPKLAKLIEPKKRGLIGRIIDKVRGITPEARQNKWKDKLLQQPLHKFDKNLLKPLMNENEVIRDKVLSENRFLGSIDPNARKVYQATLKDTTNQRAFVTQLCAGNPAVVEALKNQNSPLLKLNGPKKRGWVGRMIDKARGITPEARQRELLQRPLKTFNKLALEDLITRDATKVIEDRVNSHIKFKSSIDPAARVEYKTNLIDAKIQAQNAKKRVNALDVGNTMSRKGELSKLTDLTKHAIPKAARLTAENQRTIGGNTLTKGLQGQLLQAPVR</sequence>
<name>A0AB37IC04_ENTHR</name>
<evidence type="ECO:0000313" key="1">
    <source>
        <dbReference type="EMBL" id="RBT66428.1"/>
    </source>
</evidence>
<dbReference type="AlphaFoldDB" id="A0AB37IC04"/>
<protein>
    <submittedName>
        <fullName evidence="1">Uncharacterized protein</fullName>
    </submittedName>
</protein>
<proteinExistence type="predicted"/>
<evidence type="ECO:0000313" key="2">
    <source>
        <dbReference type="Proteomes" id="UP000253498"/>
    </source>
</evidence>
<dbReference type="RefSeq" id="WP_240187974.1">
    <property type="nucleotide sequence ID" value="NZ_JBFCRC010000004.1"/>
</dbReference>
<reference evidence="1 2" key="1">
    <citation type="submission" date="2015-06" db="EMBL/GenBank/DDBJ databases">
        <title>The Genome Sequence of Enterococcus hirae 88EA1.</title>
        <authorList>
            <consortium name="The Broad Institute Genomics Platform"/>
            <consortium name="The Broad Institute Genome Sequencing Center for Infectious Disease"/>
            <person name="Earl A.M."/>
            <person name="Van Tyne D."/>
            <person name="Lebreton F."/>
            <person name="Saavedra J.T."/>
            <person name="Gilmore M.S."/>
            <person name="Manson McGuire A."/>
            <person name="Clock S."/>
            <person name="Crupain M."/>
            <person name="Rangan U."/>
            <person name="Young S."/>
            <person name="Abouelleil A."/>
            <person name="Cao P."/>
            <person name="Chapman S.B."/>
            <person name="Griggs A."/>
            <person name="Priest M."/>
            <person name="Shea T."/>
            <person name="Wortman J."/>
            <person name="Nusbaum C."/>
            <person name="Birren B."/>
        </authorList>
    </citation>
    <scope>NUCLEOTIDE SEQUENCE [LARGE SCALE GENOMIC DNA]</scope>
    <source>
        <strain evidence="1 2">88EA1</strain>
    </source>
</reference>
<comment type="caution">
    <text evidence="1">The sequence shown here is derived from an EMBL/GenBank/DDBJ whole genome shotgun (WGS) entry which is preliminary data.</text>
</comment>
<dbReference type="Proteomes" id="UP000253498">
    <property type="component" value="Unassembled WGS sequence"/>
</dbReference>
<gene>
    <name evidence="1" type="ORF">EB03_02739</name>
</gene>